<evidence type="ECO:0000256" key="4">
    <source>
        <dbReference type="SAM" id="SignalP"/>
    </source>
</evidence>
<dbReference type="OMA" id="LWDSQME"/>
<dbReference type="InterPro" id="IPR050541">
    <property type="entry name" value="LRR_TM_domain-containing"/>
</dbReference>
<dbReference type="Ensembl" id="ENSVURT00010015075.1">
    <property type="protein sequence ID" value="ENSVURP00010013250.1"/>
    <property type="gene ID" value="ENSVURG00010010193.1"/>
</dbReference>
<dbReference type="OrthoDB" id="660555at2759"/>
<dbReference type="Proteomes" id="UP000314987">
    <property type="component" value="Unassembled WGS sequence"/>
</dbReference>
<protein>
    <recommendedName>
        <fullName evidence="7">Leucine rich repeat containing 66</fullName>
    </recommendedName>
</protein>
<feature type="region of interest" description="Disordered" evidence="3">
    <location>
        <begin position="589"/>
        <end position="635"/>
    </location>
</feature>
<dbReference type="GO" id="GO:0005886">
    <property type="term" value="C:plasma membrane"/>
    <property type="evidence" value="ECO:0007669"/>
    <property type="project" value="TreeGrafter"/>
</dbReference>
<feature type="compositionally biased region" description="Polar residues" evidence="3">
    <location>
        <begin position="672"/>
        <end position="694"/>
    </location>
</feature>
<feature type="compositionally biased region" description="Basic and acidic residues" evidence="3">
    <location>
        <begin position="617"/>
        <end position="626"/>
    </location>
</feature>
<name>A0A4X2KVA6_VOMUR</name>
<evidence type="ECO:0000313" key="6">
    <source>
        <dbReference type="Proteomes" id="UP000314987"/>
    </source>
</evidence>
<gene>
    <name evidence="5" type="primary">LRRC66</name>
</gene>
<feature type="compositionally biased region" description="Basic and acidic residues" evidence="3">
    <location>
        <begin position="589"/>
        <end position="606"/>
    </location>
</feature>
<reference evidence="6" key="1">
    <citation type="submission" date="2018-12" db="EMBL/GenBank/DDBJ databases">
        <authorList>
            <person name="Yazar S."/>
        </authorList>
    </citation>
    <scope>NUCLEOTIDE SEQUENCE [LARGE SCALE GENOMIC DNA]</scope>
</reference>
<dbReference type="GeneTree" id="ENSGT00390000014817"/>
<feature type="signal peptide" evidence="4">
    <location>
        <begin position="1"/>
        <end position="22"/>
    </location>
</feature>
<feature type="chain" id="PRO_5021419382" description="Leucine rich repeat containing 66" evidence="4">
    <location>
        <begin position="23"/>
        <end position="1126"/>
    </location>
</feature>
<dbReference type="AlphaFoldDB" id="A0A4X2KVA6"/>
<dbReference type="SMART" id="SM00369">
    <property type="entry name" value="LRR_TYP"/>
    <property type="match status" value="6"/>
</dbReference>
<dbReference type="CTD" id="339977"/>
<dbReference type="PROSITE" id="PS51450">
    <property type="entry name" value="LRR"/>
    <property type="match status" value="3"/>
</dbReference>
<dbReference type="InterPro" id="IPR003591">
    <property type="entry name" value="Leu-rich_rpt_typical-subtyp"/>
</dbReference>
<reference evidence="5" key="2">
    <citation type="submission" date="2025-08" db="UniProtKB">
        <authorList>
            <consortium name="Ensembl"/>
        </authorList>
    </citation>
    <scope>IDENTIFICATION</scope>
</reference>
<feature type="compositionally biased region" description="Polar residues" evidence="3">
    <location>
        <begin position="1097"/>
        <end position="1117"/>
    </location>
</feature>
<dbReference type="InterPro" id="IPR032675">
    <property type="entry name" value="LRR_dom_sf"/>
</dbReference>
<dbReference type="GeneID" id="114023698"/>
<proteinExistence type="predicted"/>
<dbReference type="SUPFAM" id="SSF52058">
    <property type="entry name" value="L domain-like"/>
    <property type="match status" value="1"/>
</dbReference>
<organism evidence="5 6">
    <name type="scientific">Vombatus ursinus</name>
    <name type="common">Common wombat</name>
    <dbReference type="NCBI Taxonomy" id="29139"/>
    <lineage>
        <taxon>Eukaryota</taxon>
        <taxon>Metazoa</taxon>
        <taxon>Chordata</taxon>
        <taxon>Craniata</taxon>
        <taxon>Vertebrata</taxon>
        <taxon>Euteleostomi</taxon>
        <taxon>Mammalia</taxon>
        <taxon>Metatheria</taxon>
        <taxon>Diprotodontia</taxon>
        <taxon>Vombatidae</taxon>
        <taxon>Vombatus</taxon>
    </lineage>
</organism>
<dbReference type="Pfam" id="PF13855">
    <property type="entry name" value="LRR_8"/>
    <property type="match status" value="2"/>
</dbReference>
<evidence type="ECO:0000256" key="2">
    <source>
        <dbReference type="ARBA" id="ARBA00022737"/>
    </source>
</evidence>
<keyword evidence="6" id="KW-1185">Reference proteome</keyword>
<dbReference type="RefSeq" id="XP_027692274.1">
    <property type="nucleotide sequence ID" value="XM_027836473.1"/>
</dbReference>
<evidence type="ECO:0000313" key="5">
    <source>
        <dbReference type="Ensembl" id="ENSVURP00010013250.1"/>
    </source>
</evidence>
<evidence type="ECO:0008006" key="7">
    <source>
        <dbReference type="Google" id="ProtNLM"/>
    </source>
</evidence>
<evidence type="ECO:0000256" key="3">
    <source>
        <dbReference type="SAM" id="MobiDB-lite"/>
    </source>
</evidence>
<feature type="region of interest" description="Disordered" evidence="3">
    <location>
        <begin position="1017"/>
        <end position="1037"/>
    </location>
</feature>
<feature type="region of interest" description="Disordered" evidence="3">
    <location>
        <begin position="667"/>
        <end position="724"/>
    </location>
</feature>
<dbReference type="STRING" id="29139.ENSVURP00010013250"/>
<keyword evidence="1" id="KW-0433">Leucine-rich repeat</keyword>
<reference evidence="5" key="3">
    <citation type="submission" date="2025-09" db="UniProtKB">
        <authorList>
            <consortium name="Ensembl"/>
        </authorList>
    </citation>
    <scope>IDENTIFICATION</scope>
</reference>
<dbReference type="InterPro" id="IPR001611">
    <property type="entry name" value="Leu-rich_rpt"/>
</dbReference>
<dbReference type="PANTHER" id="PTHR24369">
    <property type="entry name" value="ANTIGEN BSP, PUTATIVE-RELATED"/>
    <property type="match status" value="1"/>
</dbReference>
<accession>A0A4X2KVA6</accession>
<dbReference type="Pfam" id="PF00560">
    <property type="entry name" value="LRR_1"/>
    <property type="match status" value="1"/>
</dbReference>
<dbReference type="PANTHER" id="PTHR24369:SF213">
    <property type="entry name" value="INSULIN LIKE GROWTH FACTOR BINDING PROTEIN ACID LABILE SUBUNIT"/>
    <property type="match status" value="1"/>
</dbReference>
<feature type="region of interest" description="Disordered" evidence="3">
    <location>
        <begin position="1097"/>
        <end position="1126"/>
    </location>
</feature>
<evidence type="ECO:0000256" key="1">
    <source>
        <dbReference type="ARBA" id="ARBA00022614"/>
    </source>
</evidence>
<keyword evidence="2" id="KW-0677">Repeat</keyword>
<sequence>MKSSYLSVITLVLSLYFTRTAATKSRKLDSLSDSECRWNGDLLMDCSFTGKSDIPMAIPQTVTTVDLSYNSIRALSVSNMKKEDWTIKHLNLSNNRISELTFCSFMCFPSLETLNLNDNEIHSVSLVLQRHSSLLGKCPRKGFRNVFTSLKVLSIQRNHLNATPGGLWKLKSLQNLDLSSNAISQIDLTDFQNCLQLEKLYLQNNKISKIHPDAFKDLNKLQIVNLSTNAMTTILPMMFIALTLPHLDADLSNNRWQCDCNTSVFQNFISESWREKWNSICSESISAPGLSFLSLEWLDLNCKMHMEDLISLKKVTVPLGATTLLDCDSDRPWVLEDNETYWWTPYNRISKNIQIPHISLNQMKKLVINKAERPLEGLYVCFSTSGRKKHIIYEISVKQERSPRWVRKTREILASTREATTSQDLTLAVCLSVIITFLCAFCLGAFTRPYIDCLWRQRCLTKSSVSENAYSNEGFYDDAGITGNPKPLSESRHQDVCSMSVYETTESPDLYCAIDAGTPRANQVWEDQEQRRSRAVPADRKRNENMLPENHDACSIGSEDMNVVYNDVISVKREHIDGKDTLRELARDNSFHEDSRRASSIDKSLQKDIGSFQSHSPELDLTHSREMTFPSPPKAMHPKALGSFGESGEIDEVAHWPSEVRGAQEEFPKEMQLSSHLHPPNTQQQTLSRNNSGPQYEVNENRTILSDDPRDFNHSSPLPNWENVLDVDHPQHNLTPSSFSDHQNTKNINNEDILTDNSYDSDEGSLFTLSSTDSEYDWSNIQEQPHGERDHVATWPSMEENCIIKGSSDRMDNIQSESPEDNASIQKTFEKCENEKKEHSENIVSRPDINLSEIDLPPYQISSSSETRTQEYLPNSLASSPVSVEIPGTFIYDHVLTLGPEPSEWHHSCEKQEQVPIVNFSPQQTPLVYPGVPSDSENSEFKEMDTQIHKYDSSMQISDIVKKETLPEINPEEKMKSSQQSFEGNDMELNVIDSIDQKKDLLFPSLDSGFTWITNQAKSPQSSVPSDEHSFQSERDEELFEAYTKKQVPLQQQKLANKDKTSLLRIQKDFSDNHWRQYSEEDMLELDKNYPNFCTNEPQLQSLIDPSAGSDGNSDPQIDNIREEEN</sequence>
<dbReference type="Gene3D" id="3.80.10.10">
    <property type="entry name" value="Ribonuclease Inhibitor"/>
    <property type="match status" value="2"/>
</dbReference>
<keyword evidence="4" id="KW-0732">Signal</keyword>